<evidence type="ECO:0000313" key="3">
    <source>
        <dbReference type="Proteomes" id="UP001516400"/>
    </source>
</evidence>
<feature type="coiled-coil region" evidence="1">
    <location>
        <begin position="80"/>
        <end position="135"/>
    </location>
</feature>
<protein>
    <submittedName>
        <fullName evidence="2">Uncharacterized protein</fullName>
    </submittedName>
</protein>
<organism evidence="2 3">
    <name type="scientific">Cryptolaemus montrouzieri</name>
    <dbReference type="NCBI Taxonomy" id="559131"/>
    <lineage>
        <taxon>Eukaryota</taxon>
        <taxon>Metazoa</taxon>
        <taxon>Ecdysozoa</taxon>
        <taxon>Arthropoda</taxon>
        <taxon>Hexapoda</taxon>
        <taxon>Insecta</taxon>
        <taxon>Pterygota</taxon>
        <taxon>Neoptera</taxon>
        <taxon>Endopterygota</taxon>
        <taxon>Coleoptera</taxon>
        <taxon>Polyphaga</taxon>
        <taxon>Cucujiformia</taxon>
        <taxon>Coccinelloidea</taxon>
        <taxon>Coccinellidae</taxon>
        <taxon>Scymninae</taxon>
        <taxon>Scymnini</taxon>
        <taxon>Cryptolaemus</taxon>
    </lineage>
</organism>
<proteinExistence type="predicted"/>
<dbReference type="EMBL" id="JABFTP020000001">
    <property type="protein sequence ID" value="KAL3266608.1"/>
    <property type="molecule type" value="Genomic_DNA"/>
</dbReference>
<accession>A0ABD2MJT0</accession>
<reference evidence="2 3" key="1">
    <citation type="journal article" date="2021" name="BMC Biol.">
        <title>Horizontally acquired antibacterial genes associated with adaptive radiation of ladybird beetles.</title>
        <authorList>
            <person name="Li H.S."/>
            <person name="Tang X.F."/>
            <person name="Huang Y.H."/>
            <person name="Xu Z.Y."/>
            <person name="Chen M.L."/>
            <person name="Du X.Y."/>
            <person name="Qiu B.Y."/>
            <person name="Chen P.T."/>
            <person name="Zhang W."/>
            <person name="Slipinski A."/>
            <person name="Escalona H.E."/>
            <person name="Waterhouse R.M."/>
            <person name="Zwick A."/>
            <person name="Pang H."/>
        </authorList>
    </citation>
    <scope>NUCLEOTIDE SEQUENCE [LARGE SCALE GENOMIC DNA]</scope>
    <source>
        <strain evidence="2">SYSU2018</strain>
    </source>
</reference>
<dbReference type="AlphaFoldDB" id="A0ABD2MJT0"/>
<keyword evidence="1" id="KW-0175">Coiled coil</keyword>
<evidence type="ECO:0000256" key="1">
    <source>
        <dbReference type="SAM" id="Coils"/>
    </source>
</evidence>
<keyword evidence="3" id="KW-1185">Reference proteome</keyword>
<name>A0ABD2MJT0_9CUCU</name>
<dbReference type="Proteomes" id="UP001516400">
    <property type="component" value="Unassembled WGS sequence"/>
</dbReference>
<sequence length="466" mass="54273">MAKRPAENLQSNSKKIRLTTVDDSFWDDDVDDDCFNEIASKILEQDEVDSTKCSQETTPFYLVMILSDQVFLLHRPKEIFEELKLKVTCLQQKCEAKEGEVTILRTQIQKLKSEMIEDQRELEFKNLEIANLKQKISDISKVNLNKTNQSESNKRPRIEDAPIKDIENNVLEELVLPLRSKFPIDLFENIEPEIHVVETRINQYGRNTIPYLHNQIAQEEFTIPPGPKITVIIDNKEVGLEYVYPDILKIIQCDIEEIDSKEMQPAINKILGVSIQLLEFFKQYLEMLEKSYRSEDIDQVDKTFVQSNFDSNMNCEIGVRAGKTVQFVAEVLPYSSYLVDYVIFSKMLKIDENSLRLMRNGQERNYLSLLNDIVKKIYYLKKTEVCYTFLNAVGTLLLNISKENLYGNVFSIFNSITGLLLFTKPQQFVNFLCQNQNLRNTLQIKKKSSPFYRRILQIQLFCGTIE</sequence>
<gene>
    <name evidence="2" type="ORF">HHI36_010772</name>
</gene>
<comment type="caution">
    <text evidence="2">The sequence shown here is derived from an EMBL/GenBank/DDBJ whole genome shotgun (WGS) entry which is preliminary data.</text>
</comment>
<evidence type="ECO:0000313" key="2">
    <source>
        <dbReference type="EMBL" id="KAL3266608.1"/>
    </source>
</evidence>